<dbReference type="SUPFAM" id="SSF54001">
    <property type="entry name" value="Cysteine proteinases"/>
    <property type="match status" value="1"/>
</dbReference>
<evidence type="ECO:0000256" key="1">
    <source>
        <dbReference type="ARBA" id="ARBA00000707"/>
    </source>
</evidence>
<dbReference type="PANTHER" id="PTHR24006">
    <property type="entry name" value="UBIQUITIN CARBOXYL-TERMINAL HYDROLASE"/>
    <property type="match status" value="1"/>
</dbReference>
<feature type="region of interest" description="Disordered" evidence="7">
    <location>
        <begin position="1"/>
        <end position="69"/>
    </location>
</feature>
<feature type="compositionally biased region" description="Polar residues" evidence="7">
    <location>
        <begin position="344"/>
        <end position="355"/>
    </location>
</feature>
<feature type="compositionally biased region" description="Pro residues" evidence="7">
    <location>
        <begin position="1"/>
        <end position="18"/>
    </location>
</feature>
<feature type="region of interest" description="Disordered" evidence="7">
    <location>
        <begin position="101"/>
        <end position="385"/>
    </location>
</feature>
<proteinExistence type="predicted"/>
<reference evidence="10" key="1">
    <citation type="journal article" date="2012" name="MBio">
        <title>Comparative genome analysis of Trichophyton rubrum and related dermatophytes reveals candidate genes involved in infection.</title>
        <authorList>
            <person name="Martinez D.A."/>
            <person name="Oliver B.G."/>
            <person name="Graeser Y."/>
            <person name="Goldberg J.M."/>
            <person name="Li W."/>
            <person name="Martinez-Rossi N.M."/>
            <person name="Monod M."/>
            <person name="Shelest E."/>
            <person name="Barton R.C."/>
            <person name="Birch E."/>
            <person name="Brakhage A.A."/>
            <person name="Chen Z."/>
            <person name="Gurr S.J."/>
            <person name="Heiman D."/>
            <person name="Heitman J."/>
            <person name="Kosti I."/>
            <person name="Rossi A."/>
            <person name="Saif S."/>
            <person name="Samalova M."/>
            <person name="Saunders C.W."/>
            <person name="Shea T."/>
            <person name="Summerbell R.C."/>
            <person name="Xu J."/>
            <person name="Young S."/>
            <person name="Zeng Q."/>
            <person name="Birren B.W."/>
            <person name="Cuomo C.A."/>
            <person name="White T.C."/>
        </authorList>
    </citation>
    <scope>NUCLEOTIDE SEQUENCE [LARGE SCALE GENOMIC DNA]</scope>
    <source>
        <strain evidence="10">ATCC MYA-4605 / CBS 113480</strain>
    </source>
</reference>
<dbReference type="eggNOG" id="KOG1871">
    <property type="taxonomic scope" value="Eukaryota"/>
</dbReference>
<evidence type="ECO:0000313" key="10">
    <source>
        <dbReference type="Proteomes" id="UP000002035"/>
    </source>
</evidence>
<dbReference type="EC" id="3.4.19.12" evidence="2"/>
<dbReference type="OMA" id="AMIMFMK"/>
<keyword evidence="4" id="KW-0833">Ubl conjugation pathway</keyword>
<feature type="compositionally biased region" description="Low complexity" evidence="7">
    <location>
        <begin position="811"/>
        <end position="820"/>
    </location>
</feature>
<keyword evidence="10" id="KW-1185">Reference proteome</keyword>
<feature type="compositionally biased region" description="Polar residues" evidence="7">
    <location>
        <begin position="287"/>
        <end position="306"/>
    </location>
</feature>
<dbReference type="GeneID" id="9228602"/>
<sequence length="863" mass="93852">MNHHPPPLPHGQPPMPPPRRQHEVPYSSAPPNVRSPGYMAYHHPHPHPHTLGHAHAHGHAHGPVPMPPPYGPQNFQNWYPYQQMPPHPPPMQPYPQYNTPLIVCSYPRPQPPSHQPPPPHMSPAPRTQTSTPITSQPSPFSPTPPVSLSTPAITEPQEDQSTQYLPTRSGSEVESNASLSASVNNSARPTPPPITAKRPDTRSGVRQVFQPPLPWLSVPEAPFPSKPPRRRRKNRPAQPSSSLVVELPCKGETDAENAEPQAKDIEEQPLAQPEPTAAPLPEPDTLSLLSSTQQAPVHTRQASTTRPGVPVIPVVPLMPQSPSAPKQSRSSAHPTPGTPDLTEATASTALENGQAATEEGSRPAASSETASNAAPSPAPQRVAPKSWADLVRSKAAANKAAAPSPQAGAPTLSRGNMCYMNSILQVLIFCVPFYEFLDQIGRRAAHSFKSDSPLVDAMVIDAASSVEKLRLRLKQNELEEDMRRGHQQDAQEFLGFLLEELHEECLHATKNAIADKSDASTSSDVDAHSIGDESTGDGWLEVGHKQKASVTRSSGDGSGESPITRIFSGKIRSEFRVPGNKNSVTLEPYQSLQLDIGSPQVNNIIDALKGLTKPETMHGDFQSSRGPKVNATKQVFIEHLPPVLVLHLKRFQYDNVTNGTQKIWKKIGYPLELEIPKEVFPPHRRNTLSAQNGSLPKYRLIGVIYHHGKSASGGHYTVEVRRQDGREWVRFDDTYIRRVRSEEVAYGGSEEDPKLLSAALERHNNSTEQITSNNIYDQFDPDEQDHPDNGRGWSQVNGSGSGSHSRQKSMAAAAAAAAAASGNASPKADSGKGTPTATSSARFGSSRDNKVAYLLFYQRIHSA</sequence>
<evidence type="ECO:0000256" key="6">
    <source>
        <dbReference type="ARBA" id="ARBA00022807"/>
    </source>
</evidence>
<feature type="domain" description="USP" evidence="8">
    <location>
        <begin position="407"/>
        <end position="753"/>
    </location>
</feature>
<evidence type="ECO:0000313" key="9">
    <source>
        <dbReference type="EMBL" id="EEQ32526.1"/>
    </source>
</evidence>
<dbReference type="GO" id="GO:0006508">
    <property type="term" value="P:proteolysis"/>
    <property type="evidence" value="ECO:0007669"/>
    <property type="project" value="UniProtKB-KW"/>
</dbReference>
<dbReference type="PROSITE" id="PS00973">
    <property type="entry name" value="USP_2"/>
    <property type="match status" value="1"/>
</dbReference>
<accession>C5FRM3</accession>
<evidence type="ECO:0000256" key="2">
    <source>
        <dbReference type="ARBA" id="ARBA00012759"/>
    </source>
</evidence>
<evidence type="ECO:0000256" key="4">
    <source>
        <dbReference type="ARBA" id="ARBA00022786"/>
    </source>
</evidence>
<feature type="compositionally biased region" description="Polar residues" evidence="7">
    <location>
        <begin position="159"/>
        <end position="170"/>
    </location>
</feature>
<comment type="catalytic activity">
    <reaction evidence="1">
        <text>Thiol-dependent hydrolysis of ester, thioester, amide, peptide and isopeptide bonds formed by the C-terminal Gly of ubiquitin (a 76-residue protein attached to proteins as an intracellular targeting signal).</text>
        <dbReference type="EC" id="3.4.19.12"/>
    </reaction>
</comment>
<feature type="region of interest" description="Disordered" evidence="7">
    <location>
        <begin position="516"/>
        <end position="540"/>
    </location>
</feature>
<dbReference type="InterPro" id="IPR038765">
    <property type="entry name" value="Papain-like_cys_pep_sf"/>
</dbReference>
<evidence type="ECO:0000256" key="3">
    <source>
        <dbReference type="ARBA" id="ARBA00022670"/>
    </source>
</evidence>
<dbReference type="GO" id="GO:0005634">
    <property type="term" value="C:nucleus"/>
    <property type="evidence" value="ECO:0007669"/>
    <property type="project" value="TreeGrafter"/>
</dbReference>
<feature type="compositionally biased region" description="Pro residues" evidence="7">
    <location>
        <begin position="108"/>
        <end position="122"/>
    </location>
</feature>
<dbReference type="GO" id="GO:0004843">
    <property type="term" value="F:cysteine-type deubiquitinase activity"/>
    <property type="evidence" value="ECO:0007669"/>
    <property type="project" value="UniProtKB-EC"/>
</dbReference>
<feature type="compositionally biased region" description="Basic residues" evidence="7">
    <location>
        <begin position="42"/>
        <end position="60"/>
    </location>
</feature>
<feature type="compositionally biased region" description="Polar residues" evidence="7">
    <location>
        <begin position="320"/>
        <end position="333"/>
    </location>
</feature>
<dbReference type="Pfam" id="PF00443">
    <property type="entry name" value="UCH"/>
    <property type="match status" value="1"/>
</dbReference>
<dbReference type="InterPro" id="IPR050164">
    <property type="entry name" value="Peptidase_C19"/>
</dbReference>
<dbReference type="HOGENOM" id="CLU_008279_3_0_1"/>
<evidence type="ECO:0000259" key="8">
    <source>
        <dbReference type="PROSITE" id="PS50235"/>
    </source>
</evidence>
<feature type="compositionally biased region" description="Polar residues" evidence="7">
    <location>
        <begin position="766"/>
        <end position="776"/>
    </location>
</feature>
<dbReference type="PANTHER" id="PTHR24006:SF687">
    <property type="entry name" value="UBIQUITIN CARBOXYL-TERMINAL HYDROLASE 10"/>
    <property type="match status" value="1"/>
</dbReference>
<dbReference type="GO" id="GO:0016579">
    <property type="term" value="P:protein deubiquitination"/>
    <property type="evidence" value="ECO:0007669"/>
    <property type="project" value="InterPro"/>
</dbReference>
<dbReference type="InterPro" id="IPR028889">
    <property type="entry name" value="USP"/>
</dbReference>
<dbReference type="RefSeq" id="XP_002845476.1">
    <property type="nucleotide sequence ID" value="XM_002845430.1"/>
</dbReference>
<dbReference type="GO" id="GO:0005829">
    <property type="term" value="C:cytosol"/>
    <property type="evidence" value="ECO:0007669"/>
    <property type="project" value="TreeGrafter"/>
</dbReference>
<dbReference type="CDD" id="cd02257">
    <property type="entry name" value="Peptidase_C19"/>
    <property type="match status" value="1"/>
</dbReference>
<gene>
    <name evidence="9" type="ORF">MCYG_05345</name>
</gene>
<dbReference type="STRING" id="554155.C5FRM3"/>
<keyword evidence="5" id="KW-0378">Hydrolase</keyword>
<evidence type="ECO:0000256" key="7">
    <source>
        <dbReference type="SAM" id="MobiDB-lite"/>
    </source>
</evidence>
<dbReference type="AlphaFoldDB" id="C5FRM3"/>
<feature type="region of interest" description="Disordered" evidence="7">
    <location>
        <begin position="766"/>
        <end position="844"/>
    </location>
</feature>
<organism evidence="9 10">
    <name type="scientific">Arthroderma otae (strain ATCC MYA-4605 / CBS 113480)</name>
    <name type="common">Microsporum canis</name>
    <dbReference type="NCBI Taxonomy" id="554155"/>
    <lineage>
        <taxon>Eukaryota</taxon>
        <taxon>Fungi</taxon>
        <taxon>Dikarya</taxon>
        <taxon>Ascomycota</taxon>
        <taxon>Pezizomycotina</taxon>
        <taxon>Eurotiomycetes</taxon>
        <taxon>Eurotiomycetidae</taxon>
        <taxon>Onygenales</taxon>
        <taxon>Arthrodermataceae</taxon>
        <taxon>Microsporum</taxon>
    </lineage>
</organism>
<dbReference type="InterPro" id="IPR001394">
    <property type="entry name" value="Peptidase_C19_UCH"/>
</dbReference>
<protein>
    <recommendedName>
        <fullName evidence="2">ubiquitinyl hydrolase 1</fullName>
        <ecNumber evidence="2">3.4.19.12</ecNumber>
    </recommendedName>
</protein>
<name>C5FRM3_ARTOC</name>
<dbReference type="EMBL" id="DS995705">
    <property type="protein sequence ID" value="EEQ32526.1"/>
    <property type="molecule type" value="Genomic_DNA"/>
</dbReference>
<dbReference type="InterPro" id="IPR018200">
    <property type="entry name" value="USP_CS"/>
</dbReference>
<evidence type="ECO:0000256" key="5">
    <source>
        <dbReference type="ARBA" id="ARBA00022801"/>
    </source>
</evidence>
<feature type="compositionally biased region" description="Low complexity" evidence="7">
    <location>
        <begin position="172"/>
        <end position="187"/>
    </location>
</feature>
<feature type="compositionally biased region" description="Low complexity" evidence="7">
    <location>
        <begin position="123"/>
        <end position="138"/>
    </location>
</feature>
<dbReference type="Proteomes" id="UP000002035">
    <property type="component" value="Unassembled WGS sequence"/>
</dbReference>
<feature type="compositionally biased region" description="Polar residues" evidence="7">
    <location>
        <begin position="792"/>
        <end position="804"/>
    </location>
</feature>
<feature type="compositionally biased region" description="Polar residues" evidence="7">
    <location>
        <begin position="833"/>
        <end position="843"/>
    </location>
</feature>
<dbReference type="PROSITE" id="PS50235">
    <property type="entry name" value="USP_3"/>
    <property type="match status" value="1"/>
</dbReference>
<keyword evidence="3 9" id="KW-0645">Protease</keyword>
<feature type="compositionally biased region" description="Polar residues" evidence="7">
    <location>
        <begin position="364"/>
        <end position="374"/>
    </location>
</feature>
<keyword evidence="6" id="KW-0788">Thiol protease</keyword>
<dbReference type="OrthoDB" id="429671at2759"/>
<dbReference type="Gene3D" id="3.90.70.10">
    <property type="entry name" value="Cysteine proteinases"/>
    <property type="match status" value="1"/>
</dbReference>
<dbReference type="MEROPS" id="C19.A57"/>
<dbReference type="VEuPathDB" id="FungiDB:MCYG_05345"/>